<dbReference type="Proteomes" id="UP000299102">
    <property type="component" value="Unassembled WGS sequence"/>
</dbReference>
<reference evidence="1 2" key="1">
    <citation type="journal article" date="2019" name="Commun. Biol.">
        <title>The bagworm genome reveals a unique fibroin gene that provides high tensile strength.</title>
        <authorList>
            <person name="Kono N."/>
            <person name="Nakamura H."/>
            <person name="Ohtoshi R."/>
            <person name="Tomita M."/>
            <person name="Numata K."/>
            <person name="Arakawa K."/>
        </authorList>
    </citation>
    <scope>NUCLEOTIDE SEQUENCE [LARGE SCALE GENOMIC DNA]</scope>
</reference>
<evidence type="ECO:0000313" key="1">
    <source>
        <dbReference type="EMBL" id="GBP12071.1"/>
    </source>
</evidence>
<dbReference type="OrthoDB" id="616263at2759"/>
<organism evidence="1 2">
    <name type="scientific">Eumeta variegata</name>
    <name type="common">Bagworm moth</name>
    <name type="synonym">Eumeta japonica</name>
    <dbReference type="NCBI Taxonomy" id="151549"/>
    <lineage>
        <taxon>Eukaryota</taxon>
        <taxon>Metazoa</taxon>
        <taxon>Ecdysozoa</taxon>
        <taxon>Arthropoda</taxon>
        <taxon>Hexapoda</taxon>
        <taxon>Insecta</taxon>
        <taxon>Pterygota</taxon>
        <taxon>Neoptera</taxon>
        <taxon>Endopterygota</taxon>
        <taxon>Lepidoptera</taxon>
        <taxon>Glossata</taxon>
        <taxon>Ditrysia</taxon>
        <taxon>Tineoidea</taxon>
        <taxon>Psychidae</taxon>
        <taxon>Oiketicinae</taxon>
        <taxon>Eumeta</taxon>
    </lineage>
</organism>
<name>A0A4C1TFJ5_EUMVA</name>
<evidence type="ECO:0000313" key="2">
    <source>
        <dbReference type="Proteomes" id="UP000299102"/>
    </source>
</evidence>
<protein>
    <submittedName>
        <fullName evidence="1">Uncharacterized protein</fullName>
    </submittedName>
</protein>
<comment type="caution">
    <text evidence="1">The sequence shown here is derived from an EMBL/GenBank/DDBJ whole genome shotgun (WGS) entry which is preliminary data.</text>
</comment>
<proteinExistence type="predicted"/>
<accession>A0A4C1TFJ5</accession>
<dbReference type="EMBL" id="BGZK01000049">
    <property type="protein sequence ID" value="GBP12071.1"/>
    <property type="molecule type" value="Genomic_DNA"/>
</dbReference>
<gene>
    <name evidence="1" type="ORF">EVAR_5902_1</name>
</gene>
<keyword evidence="2" id="KW-1185">Reference proteome</keyword>
<dbReference type="AlphaFoldDB" id="A0A4C1TFJ5"/>
<sequence length="102" mass="11315">MCHGIVQPGSDVRVFGNFDAKDEPRSGQPVADKVDAISEKVGYVLYESAVSDCSQANITHRSLIANEIERSRAKLWPTWLQHANGPAGPARHHTLIEHRIQM</sequence>